<keyword evidence="2" id="KW-1185">Reference proteome</keyword>
<proteinExistence type="predicted"/>
<name>A0A8J3YH72_9ACTN</name>
<dbReference type="RefSeq" id="WP_239152149.1">
    <property type="nucleotide sequence ID" value="NZ_BOPF01000002.1"/>
</dbReference>
<accession>A0A8J3YH72</accession>
<protein>
    <recommendedName>
        <fullName evidence="3">Winged helix DNA-binding domain-containing protein</fullName>
    </recommendedName>
</protein>
<gene>
    <name evidence="1" type="ORF">Val02_07990</name>
</gene>
<dbReference type="PANTHER" id="PTHR38479:SF2">
    <property type="entry name" value="WINGED HELIX DNA-BINDING DOMAIN-CONTAINING PROTEIN"/>
    <property type="match status" value="1"/>
</dbReference>
<sequence>MEVSFVDVCRARSARHLLTAPGPDAVTAVRAMCGAHAQVISAAELSVALRWDGATRTSVRDALWRDRVLVKTFGPRGTVHLLPTTDLPRWVGALSAIPWQPVPLPAAARLDAARTDDVVAAIGAALAGAELTVDELDSAVVDALGPWAGELCMPAFQGWWPRWRQAIGTAAHRGALCFGPPRGRTVTYTGPSRWSPGFAPDGPTDLVRDYLQAYGPAAPRHFAQWLAAPVRWATERFAAHDDLEPVTVAGETLWRLPGDTFDAPPSGLRLLPYFDPYVVGSHPRAALFAGAAAERALSRTGQAGNFPVLVVDGLVAGVWHQRRSGRRIAVTVEPLAPLTVALRRALAHEVERVGAALEAVPTLTVGPVTVGPHA</sequence>
<dbReference type="PANTHER" id="PTHR38479">
    <property type="entry name" value="LMO0824 PROTEIN"/>
    <property type="match status" value="1"/>
</dbReference>
<dbReference type="Proteomes" id="UP000619260">
    <property type="component" value="Unassembled WGS sequence"/>
</dbReference>
<evidence type="ECO:0000313" key="2">
    <source>
        <dbReference type="Proteomes" id="UP000619260"/>
    </source>
</evidence>
<dbReference type="Pfam" id="PF06224">
    <property type="entry name" value="AlkZ-like"/>
    <property type="match status" value="1"/>
</dbReference>
<evidence type="ECO:0008006" key="3">
    <source>
        <dbReference type="Google" id="ProtNLM"/>
    </source>
</evidence>
<dbReference type="AlphaFoldDB" id="A0A8J3YH72"/>
<organism evidence="1 2">
    <name type="scientific">Virgisporangium aliadipatigenens</name>
    <dbReference type="NCBI Taxonomy" id="741659"/>
    <lineage>
        <taxon>Bacteria</taxon>
        <taxon>Bacillati</taxon>
        <taxon>Actinomycetota</taxon>
        <taxon>Actinomycetes</taxon>
        <taxon>Micromonosporales</taxon>
        <taxon>Micromonosporaceae</taxon>
        <taxon>Virgisporangium</taxon>
    </lineage>
</organism>
<reference evidence="1" key="1">
    <citation type="submission" date="2021-01" db="EMBL/GenBank/DDBJ databases">
        <title>Whole genome shotgun sequence of Virgisporangium aliadipatigenens NBRC 105644.</title>
        <authorList>
            <person name="Komaki H."/>
            <person name="Tamura T."/>
        </authorList>
    </citation>
    <scope>NUCLEOTIDE SEQUENCE</scope>
    <source>
        <strain evidence="1">NBRC 105644</strain>
    </source>
</reference>
<dbReference type="EMBL" id="BOPF01000002">
    <property type="protein sequence ID" value="GIJ43913.1"/>
    <property type="molecule type" value="Genomic_DNA"/>
</dbReference>
<dbReference type="InterPro" id="IPR009351">
    <property type="entry name" value="AlkZ-like"/>
</dbReference>
<comment type="caution">
    <text evidence="1">The sequence shown here is derived from an EMBL/GenBank/DDBJ whole genome shotgun (WGS) entry which is preliminary data.</text>
</comment>
<evidence type="ECO:0000313" key="1">
    <source>
        <dbReference type="EMBL" id="GIJ43913.1"/>
    </source>
</evidence>